<feature type="compositionally biased region" description="Low complexity" evidence="1">
    <location>
        <begin position="191"/>
        <end position="200"/>
    </location>
</feature>
<keyword evidence="3" id="KW-1185">Reference proteome</keyword>
<dbReference type="PANTHER" id="PTHR16537">
    <property type="entry name" value="SJOEGREN SYNDROME/SCLERODERMA AUTOANTIGEN 1"/>
    <property type="match status" value="1"/>
</dbReference>
<evidence type="ECO:0000256" key="1">
    <source>
        <dbReference type="SAM" id="MobiDB-lite"/>
    </source>
</evidence>
<proteinExistence type="predicted"/>
<dbReference type="PANTHER" id="PTHR16537:SF1">
    <property type="entry name" value="PROTEIN ZNRD2"/>
    <property type="match status" value="1"/>
</dbReference>
<dbReference type="InterPro" id="IPR051888">
    <property type="entry name" value="UPF0148_domain"/>
</dbReference>
<evidence type="ECO:0000313" key="3">
    <source>
        <dbReference type="Proteomes" id="UP000316726"/>
    </source>
</evidence>
<dbReference type="EMBL" id="CP031034">
    <property type="protein sequence ID" value="QDZ17941.1"/>
    <property type="molecule type" value="Genomic_DNA"/>
</dbReference>
<feature type="region of interest" description="Disordered" evidence="1">
    <location>
        <begin position="61"/>
        <end position="122"/>
    </location>
</feature>
<gene>
    <name evidence="2" type="ORF">A3770_01p04590</name>
</gene>
<sequence length="275" mass="29700">MSGGTEESVAKLSTRLLEGWTMLSETCPRKGCTVPLMRSRDNTEISCVNCGTRYTDDYKPVGGLDLGGSGPTGQGEAGRYEPPPCSRPVGGVARDTEVVAPPKPEPPRLSTSPAKPRKRRDDSCKGLAEKLLQGWTLTDQYCPVEQCLTPLVRSRDKKLLCVDCDKWVVTENEAYANASPMKQEPAPTPPAKEASAPAAPQGVVGSGAQAVRDHAGVCTRAIDVLFNKMNLCVNRMERLNQVPGSEASELLEFLSNTSKTILTMSDLRDCMEATR</sequence>
<dbReference type="AlphaFoldDB" id="A0A5B8MCQ8"/>
<reference evidence="2 3" key="1">
    <citation type="submission" date="2018-07" db="EMBL/GenBank/DDBJ databases">
        <title>The complete nuclear genome of the prasinophyte Chloropicon primus (CCMP1205).</title>
        <authorList>
            <person name="Pombert J.-F."/>
            <person name="Otis C."/>
            <person name="Turmel M."/>
            <person name="Lemieux C."/>
        </authorList>
    </citation>
    <scope>NUCLEOTIDE SEQUENCE [LARGE SCALE GENOMIC DNA]</scope>
    <source>
        <strain evidence="2 3">CCMP1205</strain>
    </source>
</reference>
<accession>A0A5B8MCQ8</accession>
<dbReference type="STRING" id="1764295.A0A5B8MCQ8"/>
<name>A0A5B8MCQ8_9CHLO</name>
<dbReference type="Proteomes" id="UP000316726">
    <property type="component" value="Chromosome 1"/>
</dbReference>
<protein>
    <submittedName>
        <fullName evidence="2">Uncharacterized protein</fullName>
    </submittedName>
</protein>
<dbReference type="OrthoDB" id="28939at2759"/>
<feature type="region of interest" description="Disordered" evidence="1">
    <location>
        <begin position="178"/>
        <end position="201"/>
    </location>
</feature>
<evidence type="ECO:0000313" key="2">
    <source>
        <dbReference type="EMBL" id="QDZ17941.1"/>
    </source>
</evidence>
<dbReference type="Pfam" id="PF06677">
    <property type="entry name" value="Auto_anti-p27"/>
    <property type="match status" value="2"/>
</dbReference>
<feature type="compositionally biased region" description="Gly residues" evidence="1">
    <location>
        <begin position="64"/>
        <end position="76"/>
    </location>
</feature>
<organism evidence="2 3">
    <name type="scientific">Chloropicon primus</name>
    <dbReference type="NCBI Taxonomy" id="1764295"/>
    <lineage>
        <taxon>Eukaryota</taxon>
        <taxon>Viridiplantae</taxon>
        <taxon>Chlorophyta</taxon>
        <taxon>Chloropicophyceae</taxon>
        <taxon>Chloropicales</taxon>
        <taxon>Chloropicaceae</taxon>
        <taxon>Chloropicon</taxon>
    </lineage>
</organism>
<dbReference type="InterPro" id="IPR009563">
    <property type="entry name" value="SSSCA1"/>
</dbReference>